<evidence type="ECO:0000256" key="1">
    <source>
        <dbReference type="SAM" id="MobiDB-lite"/>
    </source>
</evidence>
<feature type="compositionally biased region" description="Polar residues" evidence="1">
    <location>
        <begin position="307"/>
        <end position="325"/>
    </location>
</feature>
<name>F0UMP1_AJEC8</name>
<dbReference type="VEuPathDB" id="FungiDB:I7I53_03283"/>
<evidence type="ECO:0000313" key="3">
    <source>
        <dbReference type="EMBL" id="EGC47358.1"/>
    </source>
</evidence>
<proteinExistence type="predicted"/>
<reference evidence="4" key="1">
    <citation type="submission" date="2008-07" db="EMBL/GenBank/DDBJ databases">
        <title>Annotation of Ajellomyces capsulatus strain H88.</title>
        <authorList>
            <person name="Champion M."/>
            <person name="Cuomo C."/>
            <person name="Ma L.-J."/>
            <person name="Henn M.R."/>
            <person name="Sil A."/>
            <person name="Goldman B."/>
            <person name="Young S.K."/>
            <person name="Kodira C.D."/>
            <person name="Zeng Q."/>
            <person name="Koehrsen M."/>
            <person name="Alvarado L."/>
            <person name="Berlin A."/>
            <person name="Borenstein D."/>
            <person name="Chen Z."/>
            <person name="Engels R."/>
            <person name="Freedman E."/>
            <person name="Gellesch M."/>
            <person name="Goldberg J."/>
            <person name="Griggs A."/>
            <person name="Gujja S."/>
            <person name="Heiman D."/>
            <person name="Hepburn T."/>
            <person name="Howarth C."/>
            <person name="Jen D."/>
            <person name="Larson L."/>
            <person name="Lewis B."/>
            <person name="Mehta T."/>
            <person name="Park D."/>
            <person name="Pearson M."/>
            <person name="Roberts A."/>
            <person name="Saif S."/>
            <person name="Shea T."/>
            <person name="Shenoy N."/>
            <person name="Sisk P."/>
            <person name="Stolte C."/>
            <person name="Sykes S."/>
            <person name="Walk T."/>
            <person name="White J."/>
            <person name="Yandava C."/>
            <person name="Klein B."/>
            <person name="McEwen J.G."/>
            <person name="Puccia R."/>
            <person name="Goldman G.H."/>
            <person name="Felipe M.S."/>
            <person name="Nino-Vega G."/>
            <person name="San-Blas G."/>
            <person name="Taylor J."/>
            <person name="Mendoza L."/>
            <person name="Galagan J."/>
            <person name="Nusbaum C."/>
            <person name="Birren B."/>
        </authorList>
    </citation>
    <scope>NUCLEOTIDE SEQUENCE [LARGE SCALE GENOMIC DNA]</scope>
    <source>
        <strain evidence="4">H88</strain>
    </source>
</reference>
<dbReference type="AlphaFoldDB" id="F0UMP1"/>
<dbReference type="Proteomes" id="UP000008142">
    <property type="component" value="Unassembled WGS sequence"/>
</dbReference>
<sequence>MDNLRSKVLPEIRKELLQYPQYPQDYDELLRRMQTIEENMPERRRAIRKGKPVRFTGNRYNPNKPNNYNVATTLQLQSFSITFGRLGRGFEISENTIDSGAVDCSNDLVIPQHTCSATQNGSFEAEVIQMFQNFRRVIPAYHFLVPRTTQRSFSRHDGLVKVQRVRFKRPWFRGISTILTAVVATQVYFALIGPSLDRLEDVDEHIDEDSSLQSKIHTERDRHRDNDGVPFVPIGLPYSVPGGLYTENDPEWKTFKSYALETTKFKQLRGVASSDLGEEKKVNNQHSRTHSSSSGPSDVVRSRQKYPITTETTQGEIARHGNSTDFEPPKPSSALQKEPGVPGEPASDFRNAMKIFTLFLLLTRRKNTNKTPQHGSFKMNGVVRFRGPKGGCEAHVVGIYEPTTKNWYMIEVQILHTFPYRSDAANRLPPQRAVLESNVPDS</sequence>
<keyword evidence="2" id="KW-0812">Transmembrane</keyword>
<gene>
    <name evidence="3" type="ORF">HCEG_06573</name>
</gene>
<dbReference type="OMA" id="AYHFLVP"/>
<accession>F0UMP1</accession>
<organism evidence="4">
    <name type="scientific">Ajellomyces capsulatus (strain H88)</name>
    <name type="common">Darling's disease fungus</name>
    <name type="synonym">Histoplasma capsulatum</name>
    <dbReference type="NCBI Taxonomy" id="544711"/>
    <lineage>
        <taxon>Eukaryota</taxon>
        <taxon>Fungi</taxon>
        <taxon>Dikarya</taxon>
        <taxon>Ascomycota</taxon>
        <taxon>Pezizomycotina</taxon>
        <taxon>Eurotiomycetes</taxon>
        <taxon>Eurotiomycetidae</taxon>
        <taxon>Onygenales</taxon>
        <taxon>Ajellomycetaceae</taxon>
        <taxon>Histoplasma</taxon>
    </lineage>
</organism>
<dbReference type="STRING" id="544711.F0UMP1"/>
<feature type="compositionally biased region" description="Basic and acidic residues" evidence="1">
    <location>
        <begin position="216"/>
        <end position="227"/>
    </location>
</feature>
<dbReference type="OrthoDB" id="8062037at2759"/>
<feature type="region of interest" description="Disordered" evidence="1">
    <location>
        <begin position="276"/>
        <end position="348"/>
    </location>
</feature>
<keyword evidence="2" id="KW-0472">Membrane</keyword>
<evidence type="ECO:0000256" key="2">
    <source>
        <dbReference type="SAM" id="Phobius"/>
    </source>
</evidence>
<feature type="region of interest" description="Disordered" evidence="1">
    <location>
        <begin position="208"/>
        <end position="228"/>
    </location>
</feature>
<feature type="compositionally biased region" description="Low complexity" evidence="1">
    <location>
        <begin position="290"/>
        <end position="299"/>
    </location>
</feature>
<evidence type="ECO:0000313" key="4">
    <source>
        <dbReference type="Proteomes" id="UP000008142"/>
    </source>
</evidence>
<dbReference type="EMBL" id="DS990640">
    <property type="protein sequence ID" value="EGC47358.1"/>
    <property type="molecule type" value="Genomic_DNA"/>
</dbReference>
<keyword evidence="2" id="KW-1133">Transmembrane helix</keyword>
<dbReference type="VEuPathDB" id="FungiDB:I7I53_00820"/>
<protein>
    <submittedName>
        <fullName evidence="3">Uncharacterized protein</fullName>
    </submittedName>
</protein>
<feature type="transmembrane region" description="Helical" evidence="2">
    <location>
        <begin position="171"/>
        <end position="191"/>
    </location>
</feature>
<dbReference type="HOGENOM" id="CLU_619577_0_0_1"/>